<dbReference type="EMBL" id="KZ293644">
    <property type="protein sequence ID" value="PBL03551.1"/>
    <property type="molecule type" value="Genomic_DNA"/>
</dbReference>
<dbReference type="InterPro" id="IPR045055">
    <property type="entry name" value="DNA2/NAM7-like"/>
</dbReference>
<dbReference type="Pfam" id="PF13087">
    <property type="entry name" value="AAA_12"/>
    <property type="match status" value="1"/>
</dbReference>
<evidence type="ECO:0008006" key="5">
    <source>
        <dbReference type="Google" id="ProtNLM"/>
    </source>
</evidence>
<dbReference type="InterPro" id="IPR047187">
    <property type="entry name" value="SF1_C_Upf1"/>
</dbReference>
<feature type="domain" description="DNA2/NAM7 helicase-like C-terminal" evidence="2">
    <location>
        <begin position="599"/>
        <end position="762"/>
    </location>
</feature>
<dbReference type="Gene3D" id="3.40.50.300">
    <property type="entry name" value="P-loop containing nucleotide triphosphate hydrolases"/>
    <property type="match status" value="2"/>
</dbReference>
<dbReference type="CDD" id="cd18808">
    <property type="entry name" value="SF1_C_Upf1"/>
    <property type="match status" value="1"/>
</dbReference>
<evidence type="ECO:0000313" key="3">
    <source>
        <dbReference type="EMBL" id="PBL03551.1"/>
    </source>
</evidence>
<dbReference type="Pfam" id="PF13086">
    <property type="entry name" value="AAA_11"/>
    <property type="match status" value="1"/>
</dbReference>
<accession>A0A2H3EB41</accession>
<dbReference type="PANTHER" id="PTHR10887">
    <property type="entry name" value="DNA2/NAM7 HELICASE FAMILY"/>
    <property type="match status" value="1"/>
</dbReference>
<evidence type="ECO:0000259" key="2">
    <source>
        <dbReference type="Pfam" id="PF13087"/>
    </source>
</evidence>
<evidence type="ECO:0000259" key="1">
    <source>
        <dbReference type="Pfam" id="PF13086"/>
    </source>
</evidence>
<dbReference type="SUPFAM" id="SSF52540">
    <property type="entry name" value="P-loop containing nucleoside triphosphate hydrolases"/>
    <property type="match status" value="1"/>
</dbReference>
<proteinExistence type="predicted"/>
<dbReference type="OrthoDB" id="6513042at2759"/>
<reference evidence="4" key="1">
    <citation type="journal article" date="2017" name="Nat. Ecol. Evol.">
        <title>Genome expansion and lineage-specific genetic innovations in the forest pathogenic fungi Armillaria.</title>
        <authorList>
            <person name="Sipos G."/>
            <person name="Prasanna A.N."/>
            <person name="Walter M.C."/>
            <person name="O'Connor E."/>
            <person name="Balint B."/>
            <person name="Krizsan K."/>
            <person name="Kiss B."/>
            <person name="Hess J."/>
            <person name="Varga T."/>
            <person name="Slot J."/>
            <person name="Riley R."/>
            <person name="Boka B."/>
            <person name="Rigling D."/>
            <person name="Barry K."/>
            <person name="Lee J."/>
            <person name="Mihaltcheva S."/>
            <person name="LaButti K."/>
            <person name="Lipzen A."/>
            <person name="Waldron R."/>
            <person name="Moloney N.M."/>
            <person name="Sperisen C."/>
            <person name="Kredics L."/>
            <person name="Vagvoelgyi C."/>
            <person name="Patrignani A."/>
            <person name="Fitzpatrick D."/>
            <person name="Nagy I."/>
            <person name="Doyle S."/>
            <person name="Anderson J.B."/>
            <person name="Grigoriev I.V."/>
            <person name="Gueldener U."/>
            <person name="Muensterkoetter M."/>
            <person name="Nagy L.G."/>
        </authorList>
    </citation>
    <scope>NUCLEOTIDE SEQUENCE [LARGE SCALE GENOMIC DNA]</scope>
    <source>
        <strain evidence="4">Ar21-2</strain>
    </source>
</reference>
<organism evidence="3 4">
    <name type="scientific">Armillaria gallica</name>
    <name type="common">Bulbous honey fungus</name>
    <name type="synonym">Armillaria bulbosa</name>
    <dbReference type="NCBI Taxonomy" id="47427"/>
    <lineage>
        <taxon>Eukaryota</taxon>
        <taxon>Fungi</taxon>
        <taxon>Dikarya</taxon>
        <taxon>Basidiomycota</taxon>
        <taxon>Agaricomycotina</taxon>
        <taxon>Agaricomycetes</taxon>
        <taxon>Agaricomycetidae</taxon>
        <taxon>Agaricales</taxon>
        <taxon>Marasmiineae</taxon>
        <taxon>Physalacriaceae</taxon>
        <taxon>Armillaria</taxon>
    </lineage>
</organism>
<dbReference type="InterPro" id="IPR041677">
    <property type="entry name" value="DNA2/NAM7_AAA_11"/>
</dbReference>
<dbReference type="AlphaFoldDB" id="A0A2H3EB41"/>
<evidence type="ECO:0000313" key="4">
    <source>
        <dbReference type="Proteomes" id="UP000217790"/>
    </source>
</evidence>
<dbReference type="InterPro" id="IPR027417">
    <property type="entry name" value="P-loop_NTPase"/>
</dbReference>
<dbReference type="InterPro" id="IPR041679">
    <property type="entry name" value="DNA2/NAM7-like_C"/>
</dbReference>
<dbReference type="PANTHER" id="PTHR10887:SF495">
    <property type="entry name" value="HELICASE SENATAXIN ISOFORM X1-RELATED"/>
    <property type="match status" value="1"/>
</dbReference>
<sequence length="798" mass="89968">MGPPPSPKIEIVQNLIHHPNYYHLRIRQLVVYEADITELLLKVFSTNRDSGAERADPLGISVGYTEEGKLAALAIADEARCCIIEFNSRSPPSTRHKKMELLQKHVLCRSIGEIYAFDAAQIAMVLWSELGVKVARAVDIQSVFSDSDSNAERKPLVAIHACFGASDNCKLNEKNIDRAFNDLTYNRDEINRMRVDILERAWISRLLPSHENGISTFSAAKHVDTSGLDGQFLDTLETMARVSEDSRRVGYLKPVATNHQFDDAQSSLLDPDGKTIDARASAYKDKFRGSQNVITTFELPSGEQIRRRGQTGIVTGRSSTLNFDTSVTNKKVISITSKGRDAPTLAEAKRDGVIRRTLQGDLTIFQDNPWICNILLHNSSDDDTDHNLVWPEDWFPPSRPNNQVLAIMPSPDSDNPARHHLNDSQQLALDHMLSSDPITLIQGPPGKSGIWLIAQSNVAVKNIAEKLVKTNFTDWKLLVSDDFRNEWHEDLYLLIQPHVIPSKEFWRQKPKMLQGTKVFLCTLSMLSSNSINKFTFVVPLRCMVVDEASQIKVAEYINIFTGFPTLRKICFIGDDKQLPPFGAETIENLKSIFEVDHLREKAFLLNIQYRMPPQLGDFISQAVYDGKLKSNPLHLIKDDIIACHFVDVMTGRERQDGSKSFSNDAEVAVAVQLASHLQEKEMDYKIITPYDGQRNKILNDMKNTDGLKWEDKCFNVDSFQGNEEDYIVISLVRSRSIGFLQSLRRTNVMLTRCKKGMYILTSRSFMDGAGEESLAGELAEHVGKEAWLTVEDVKQGRI</sequence>
<feature type="domain" description="DNA2/NAM7 helicase helicase" evidence="1">
    <location>
        <begin position="510"/>
        <end position="581"/>
    </location>
</feature>
<dbReference type="Proteomes" id="UP000217790">
    <property type="component" value="Unassembled WGS sequence"/>
</dbReference>
<protein>
    <recommendedName>
        <fullName evidence="5">DNA2/NAM7 helicase-like C-terminal domain-containing protein</fullName>
    </recommendedName>
</protein>
<dbReference type="STRING" id="47427.A0A2H3EB41"/>
<keyword evidence="4" id="KW-1185">Reference proteome</keyword>
<dbReference type="GO" id="GO:0004386">
    <property type="term" value="F:helicase activity"/>
    <property type="evidence" value="ECO:0007669"/>
    <property type="project" value="InterPro"/>
</dbReference>
<gene>
    <name evidence="3" type="ORF">ARMGADRAFT_21386</name>
</gene>
<dbReference type="InParanoid" id="A0A2H3EB41"/>
<dbReference type="OMA" id="IQYRMPP"/>
<name>A0A2H3EB41_ARMGA</name>